<organism evidence="2">
    <name type="scientific">Magallana gigas</name>
    <name type="common">Pacific oyster</name>
    <name type="synonym">Crassostrea gigas</name>
    <dbReference type="NCBI Taxonomy" id="29159"/>
    <lineage>
        <taxon>Eukaryota</taxon>
        <taxon>Metazoa</taxon>
        <taxon>Spiralia</taxon>
        <taxon>Lophotrochozoa</taxon>
        <taxon>Mollusca</taxon>
        <taxon>Bivalvia</taxon>
        <taxon>Autobranchia</taxon>
        <taxon>Pteriomorphia</taxon>
        <taxon>Ostreida</taxon>
        <taxon>Ostreoidea</taxon>
        <taxon>Ostreidae</taxon>
        <taxon>Magallana</taxon>
    </lineage>
</organism>
<reference evidence="2" key="1">
    <citation type="journal article" date="2012" name="Nature">
        <title>The oyster genome reveals stress adaptation and complexity of shell formation.</title>
        <authorList>
            <person name="Zhang G."/>
            <person name="Fang X."/>
            <person name="Guo X."/>
            <person name="Li L."/>
            <person name="Luo R."/>
            <person name="Xu F."/>
            <person name="Yang P."/>
            <person name="Zhang L."/>
            <person name="Wang X."/>
            <person name="Qi H."/>
            <person name="Xiong Z."/>
            <person name="Que H."/>
            <person name="Xie Y."/>
            <person name="Holland P.W."/>
            <person name="Paps J."/>
            <person name="Zhu Y."/>
            <person name="Wu F."/>
            <person name="Chen Y."/>
            <person name="Wang J."/>
            <person name="Peng C."/>
            <person name="Meng J."/>
            <person name="Yang L."/>
            <person name="Liu J."/>
            <person name="Wen B."/>
            <person name="Zhang N."/>
            <person name="Huang Z."/>
            <person name="Zhu Q."/>
            <person name="Feng Y."/>
            <person name="Mount A."/>
            <person name="Hedgecock D."/>
            <person name="Xu Z."/>
            <person name="Liu Y."/>
            <person name="Domazet-Loso T."/>
            <person name="Du Y."/>
            <person name="Sun X."/>
            <person name="Zhang S."/>
            <person name="Liu B."/>
            <person name="Cheng P."/>
            <person name="Jiang X."/>
            <person name="Li J."/>
            <person name="Fan D."/>
            <person name="Wang W."/>
            <person name="Fu W."/>
            <person name="Wang T."/>
            <person name="Wang B."/>
            <person name="Zhang J."/>
            <person name="Peng Z."/>
            <person name="Li Y."/>
            <person name="Li N."/>
            <person name="Wang J."/>
            <person name="Chen M."/>
            <person name="He Y."/>
            <person name="Tan F."/>
            <person name="Song X."/>
            <person name="Zheng Q."/>
            <person name="Huang R."/>
            <person name="Yang H."/>
            <person name="Du X."/>
            <person name="Chen L."/>
            <person name="Yang M."/>
            <person name="Gaffney P.M."/>
            <person name="Wang S."/>
            <person name="Luo L."/>
            <person name="She Z."/>
            <person name="Ming Y."/>
            <person name="Huang W."/>
            <person name="Zhang S."/>
            <person name="Huang B."/>
            <person name="Zhang Y."/>
            <person name="Qu T."/>
            <person name="Ni P."/>
            <person name="Miao G."/>
            <person name="Wang J."/>
            <person name="Wang Q."/>
            <person name="Steinberg C.E."/>
            <person name="Wang H."/>
            <person name="Li N."/>
            <person name="Qian L."/>
            <person name="Zhang G."/>
            <person name="Li Y."/>
            <person name="Yang H."/>
            <person name="Liu X."/>
            <person name="Wang J."/>
            <person name="Yin Y."/>
            <person name="Wang J."/>
        </authorList>
    </citation>
    <scope>NUCLEOTIDE SEQUENCE [LARGE SCALE GENOMIC DNA]</scope>
    <source>
        <strain evidence="2">05x7-T-G4-1.051#20</strain>
    </source>
</reference>
<gene>
    <name evidence="2" type="ORF">CGI_10002846</name>
</gene>
<feature type="compositionally biased region" description="Basic and acidic residues" evidence="1">
    <location>
        <begin position="162"/>
        <end position="172"/>
    </location>
</feature>
<sequence length="172" mass="19967">MSFTCNAHLPTYSAKFLPYGRHLDLEPEDISSIQRVTNKQILGQNLPKICRLSATNKCESLHQTVFTYAPKNTTWARNFTTLCHSAVHTSTHGTGSSSSLIANKVSVRWDHAGPFHRKMTQLDRLRQYHSLRKKTKKYKTTRHFGKKKKMNRKLRQLSLYNNERENRANEHA</sequence>
<proteinExistence type="predicted"/>
<feature type="region of interest" description="Disordered" evidence="1">
    <location>
        <begin position="135"/>
        <end position="172"/>
    </location>
</feature>
<dbReference type="HOGENOM" id="CLU_1556763_0_0_1"/>
<protein>
    <submittedName>
        <fullName evidence="2">Uncharacterized protein</fullName>
    </submittedName>
</protein>
<dbReference type="EMBL" id="JH818857">
    <property type="protein sequence ID" value="EKC26623.1"/>
    <property type="molecule type" value="Genomic_DNA"/>
</dbReference>
<feature type="compositionally biased region" description="Basic residues" evidence="1">
    <location>
        <begin position="135"/>
        <end position="155"/>
    </location>
</feature>
<evidence type="ECO:0000256" key="1">
    <source>
        <dbReference type="SAM" id="MobiDB-lite"/>
    </source>
</evidence>
<name>K1PYC2_MAGGI</name>
<evidence type="ECO:0000313" key="2">
    <source>
        <dbReference type="EMBL" id="EKC26623.1"/>
    </source>
</evidence>
<dbReference type="AlphaFoldDB" id="K1PYC2"/>
<dbReference type="InParanoid" id="K1PYC2"/>
<accession>K1PYC2</accession>